<feature type="compositionally biased region" description="Polar residues" evidence="12">
    <location>
        <begin position="312"/>
        <end position="321"/>
    </location>
</feature>
<comment type="caution">
    <text evidence="16">The sequence shown here is derived from an EMBL/GenBank/DDBJ whole genome shotgun (WGS) entry which is preliminary data.</text>
</comment>
<dbReference type="PANTHER" id="PTHR24349">
    <property type="entry name" value="SERINE/THREONINE-PROTEIN KINASE"/>
    <property type="match status" value="1"/>
</dbReference>
<evidence type="ECO:0000256" key="5">
    <source>
        <dbReference type="ARBA" id="ARBA00022741"/>
    </source>
</evidence>
<accession>A0AAD3CQT3</accession>
<feature type="domain" description="EF-hand" evidence="15">
    <location>
        <begin position="829"/>
        <end position="864"/>
    </location>
</feature>
<dbReference type="Gene3D" id="1.10.238.10">
    <property type="entry name" value="EF-hand"/>
    <property type="match status" value="2"/>
</dbReference>
<dbReference type="Proteomes" id="UP001054902">
    <property type="component" value="Unassembled WGS sequence"/>
</dbReference>
<feature type="domain" description="EF-hand" evidence="15">
    <location>
        <begin position="865"/>
        <end position="900"/>
    </location>
</feature>
<dbReference type="InterPro" id="IPR017441">
    <property type="entry name" value="Protein_kinase_ATP_BS"/>
</dbReference>
<evidence type="ECO:0000256" key="6">
    <source>
        <dbReference type="ARBA" id="ARBA00022777"/>
    </source>
</evidence>
<dbReference type="SUPFAM" id="SSF51206">
    <property type="entry name" value="cAMP-binding domain-like"/>
    <property type="match status" value="2"/>
</dbReference>
<dbReference type="GO" id="GO:0005524">
    <property type="term" value="F:ATP binding"/>
    <property type="evidence" value="ECO:0007669"/>
    <property type="project" value="UniProtKB-UniRule"/>
</dbReference>
<keyword evidence="7" id="KW-0106">Calcium</keyword>
<dbReference type="InterPro" id="IPR011992">
    <property type="entry name" value="EF-hand-dom_pair"/>
</dbReference>
<keyword evidence="6" id="KW-0418">Kinase</keyword>
<keyword evidence="17" id="KW-1185">Reference proteome</keyword>
<name>A0AAD3CQT3_9STRA</name>
<dbReference type="Pfam" id="PF00027">
    <property type="entry name" value="cNMP_binding"/>
    <property type="match status" value="2"/>
</dbReference>
<evidence type="ECO:0000256" key="9">
    <source>
        <dbReference type="ARBA" id="ARBA00022992"/>
    </source>
</evidence>
<comment type="cofactor">
    <cofactor evidence="1">
        <name>Mg(2+)</name>
        <dbReference type="ChEBI" id="CHEBI:18420"/>
    </cofactor>
</comment>
<keyword evidence="9" id="KW-0142">cGMP-binding</keyword>
<evidence type="ECO:0000256" key="4">
    <source>
        <dbReference type="ARBA" id="ARBA00022679"/>
    </source>
</evidence>
<dbReference type="Pfam" id="PF00069">
    <property type="entry name" value="Pkinase"/>
    <property type="match status" value="2"/>
</dbReference>
<dbReference type="InterPro" id="IPR011009">
    <property type="entry name" value="Kinase-like_dom_sf"/>
</dbReference>
<evidence type="ECO:0000256" key="3">
    <source>
        <dbReference type="ARBA" id="ARBA00022535"/>
    </source>
</evidence>
<keyword evidence="3" id="KW-0140">cGMP</keyword>
<keyword evidence="5 11" id="KW-0547">Nucleotide-binding</keyword>
<dbReference type="SMART" id="SM00220">
    <property type="entry name" value="S_TKc"/>
    <property type="match status" value="1"/>
</dbReference>
<dbReference type="PROSITE" id="PS50042">
    <property type="entry name" value="CNMP_BINDING_3"/>
    <property type="match status" value="2"/>
</dbReference>
<feature type="domain" description="Cyclic nucleotide-binding" evidence="14">
    <location>
        <begin position="580"/>
        <end position="677"/>
    </location>
</feature>
<evidence type="ECO:0000256" key="12">
    <source>
        <dbReference type="SAM" id="MobiDB-lite"/>
    </source>
</evidence>
<dbReference type="Pfam" id="PF13499">
    <property type="entry name" value="EF-hand_7"/>
    <property type="match status" value="1"/>
</dbReference>
<dbReference type="GO" id="GO:0004674">
    <property type="term" value="F:protein serine/threonine kinase activity"/>
    <property type="evidence" value="ECO:0007669"/>
    <property type="project" value="UniProtKB-KW"/>
</dbReference>
<dbReference type="AlphaFoldDB" id="A0AAD3CQT3"/>
<dbReference type="PROSITE" id="PS00018">
    <property type="entry name" value="EF_HAND_1"/>
    <property type="match status" value="2"/>
</dbReference>
<dbReference type="PROSITE" id="PS00107">
    <property type="entry name" value="PROTEIN_KINASE_ATP"/>
    <property type="match status" value="1"/>
</dbReference>
<evidence type="ECO:0008006" key="18">
    <source>
        <dbReference type="Google" id="ProtNLM"/>
    </source>
</evidence>
<dbReference type="GO" id="GO:0030553">
    <property type="term" value="F:cGMP binding"/>
    <property type="evidence" value="ECO:0007669"/>
    <property type="project" value="UniProtKB-KW"/>
</dbReference>
<keyword evidence="4" id="KW-0808">Transferase</keyword>
<dbReference type="PROSITE" id="PS00108">
    <property type="entry name" value="PROTEIN_KINASE_ST"/>
    <property type="match status" value="1"/>
</dbReference>
<dbReference type="InterPro" id="IPR014710">
    <property type="entry name" value="RmlC-like_jellyroll"/>
</dbReference>
<evidence type="ECO:0000256" key="7">
    <source>
        <dbReference type="ARBA" id="ARBA00022837"/>
    </source>
</evidence>
<dbReference type="InterPro" id="IPR000595">
    <property type="entry name" value="cNMP-bd_dom"/>
</dbReference>
<dbReference type="GO" id="GO:0005509">
    <property type="term" value="F:calcium ion binding"/>
    <property type="evidence" value="ECO:0007669"/>
    <property type="project" value="InterPro"/>
</dbReference>
<dbReference type="InterPro" id="IPR002048">
    <property type="entry name" value="EF_hand_dom"/>
</dbReference>
<dbReference type="SUPFAM" id="SSF56112">
    <property type="entry name" value="Protein kinase-like (PK-like)"/>
    <property type="match status" value="1"/>
</dbReference>
<keyword evidence="2" id="KW-0723">Serine/threonine-protein kinase</keyword>
<dbReference type="InterPro" id="IPR018247">
    <property type="entry name" value="EF_Hand_1_Ca_BS"/>
</dbReference>
<feature type="domain" description="EF-hand" evidence="15">
    <location>
        <begin position="522"/>
        <end position="557"/>
    </location>
</feature>
<dbReference type="CDD" id="cd00051">
    <property type="entry name" value="EFh"/>
    <property type="match status" value="1"/>
</dbReference>
<feature type="region of interest" description="Disordered" evidence="12">
    <location>
        <begin position="285"/>
        <end position="321"/>
    </location>
</feature>
<dbReference type="InterPro" id="IPR000719">
    <property type="entry name" value="Prot_kinase_dom"/>
</dbReference>
<dbReference type="PROSITE" id="PS50011">
    <property type="entry name" value="PROTEIN_KINASE_DOM"/>
    <property type="match status" value="1"/>
</dbReference>
<evidence type="ECO:0000259" key="13">
    <source>
        <dbReference type="PROSITE" id="PS50011"/>
    </source>
</evidence>
<feature type="domain" description="Cyclic nucleotide-binding" evidence="14">
    <location>
        <begin position="704"/>
        <end position="779"/>
    </location>
</feature>
<feature type="binding site" evidence="11">
    <location>
        <position position="154"/>
    </location>
    <ligand>
        <name>ATP</name>
        <dbReference type="ChEBI" id="CHEBI:30616"/>
    </ligand>
</feature>
<dbReference type="SMART" id="SM00054">
    <property type="entry name" value="EFh"/>
    <property type="match status" value="3"/>
</dbReference>
<dbReference type="Gene3D" id="1.10.510.10">
    <property type="entry name" value="Transferase(Phosphotransferase) domain 1"/>
    <property type="match status" value="2"/>
</dbReference>
<dbReference type="SUPFAM" id="SSF47473">
    <property type="entry name" value="EF-hand"/>
    <property type="match status" value="1"/>
</dbReference>
<gene>
    <name evidence="16" type="ORF">CTEN210_06838</name>
</gene>
<proteinExistence type="inferred from homology"/>
<dbReference type="EMBL" id="BLLK01000038">
    <property type="protein sequence ID" value="GFH50362.1"/>
    <property type="molecule type" value="Genomic_DNA"/>
</dbReference>
<keyword evidence="8 11" id="KW-0067">ATP-binding</keyword>
<feature type="domain" description="Protein kinase" evidence="13">
    <location>
        <begin position="125"/>
        <end position="453"/>
    </location>
</feature>
<evidence type="ECO:0000313" key="17">
    <source>
        <dbReference type="Proteomes" id="UP001054902"/>
    </source>
</evidence>
<feature type="compositionally biased region" description="Acidic residues" evidence="12">
    <location>
        <begin position="285"/>
        <end position="300"/>
    </location>
</feature>
<reference evidence="16 17" key="1">
    <citation type="journal article" date="2021" name="Sci. Rep.">
        <title>The genome of the diatom Chaetoceros tenuissimus carries an ancient integrated fragment of an extant virus.</title>
        <authorList>
            <person name="Hongo Y."/>
            <person name="Kimura K."/>
            <person name="Takaki Y."/>
            <person name="Yoshida Y."/>
            <person name="Baba S."/>
            <person name="Kobayashi G."/>
            <person name="Nagasaki K."/>
            <person name="Hano T."/>
            <person name="Tomaru Y."/>
        </authorList>
    </citation>
    <scope>NUCLEOTIDE SEQUENCE [LARGE SCALE GENOMIC DNA]</scope>
    <source>
        <strain evidence="16 17">NIES-3715</strain>
    </source>
</reference>
<protein>
    <recommendedName>
        <fullName evidence="18">cGMP-dependent protein kinase</fullName>
    </recommendedName>
</protein>
<evidence type="ECO:0000256" key="8">
    <source>
        <dbReference type="ARBA" id="ARBA00022840"/>
    </source>
</evidence>
<organism evidence="16 17">
    <name type="scientific">Chaetoceros tenuissimus</name>
    <dbReference type="NCBI Taxonomy" id="426638"/>
    <lineage>
        <taxon>Eukaryota</taxon>
        <taxon>Sar</taxon>
        <taxon>Stramenopiles</taxon>
        <taxon>Ochrophyta</taxon>
        <taxon>Bacillariophyta</taxon>
        <taxon>Coscinodiscophyceae</taxon>
        <taxon>Chaetocerotophycidae</taxon>
        <taxon>Chaetocerotales</taxon>
        <taxon>Chaetocerotaceae</taxon>
        <taxon>Chaetoceros</taxon>
    </lineage>
</organism>
<dbReference type="InterPro" id="IPR018490">
    <property type="entry name" value="cNMP-bd_dom_sf"/>
</dbReference>
<evidence type="ECO:0000256" key="2">
    <source>
        <dbReference type="ARBA" id="ARBA00022527"/>
    </source>
</evidence>
<evidence type="ECO:0000313" key="16">
    <source>
        <dbReference type="EMBL" id="GFH50362.1"/>
    </source>
</evidence>
<evidence type="ECO:0000256" key="1">
    <source>
        <dbReference type="ARBA" id="ARBA00001946"/>
    </source>
</evidence>
<dbReference type="InterPro" id="IPR008271">
    <property type="entry name" value="Ser/Thr_kinase_AS"/>
</dbReference>
<evidence type="ECO:0000256" key="11">
    <source>
        <dbReference type="PROSITE-ProRule" id="PRU10141"/>
    </source>
</evidence>
<dbReference type="Gene3D" id="2.60.120.10">
    <property type="entry name" value="Jelly Rolls"/>
    <property type="match status" value="2"/>
</dbReference>
<dbReference type="SMART" id="SM00100">
    <property type="entry name" value="cNMP"/>
    <property type="match status" value="2"/>
</dbReference>
<dbReference type="CDD" id="cd00038">
    <property type="entry name" value="CAP_ED"/>
    <property type="match status" value="2"/>
</dbReference>
<dbReference type="PROSITE" id="PS50222">
    <property type="entry name" value="EF_HAND_2"/>
    <property type="match status" value="3"/>
</dbReference>
<evidence type="ECO:0000259" key="14">
    <source>
        <dbReference type="PROSITE" id="PS50042"/>
    </source>
</evidence>
<evidence type="ECO:0000259" key="15">
    <source>
        <dbReference type="PROSITE" id="PS50222"/>
    </source>
</evidence>
<sequence length="906" mass="101627">MNSVVKFRKAGFKVNRCSLRIQKSVVMSSCTSSIHTRTAAAASLSTFKNKETNSRFHNFSLAATTAAAVTLFTITTTECETSTLPNNSSKSSIQFKPSLKKGPKNVMLSRLRSLRGRSLSDKYTVNWKQVLGEGAYGSVHPARLKATGEKVALKKITKRYTDTSSFCRETDALLRIYNNGGHPNISGLRDMYEDHDYYYLVMDLVSGGEMFDHLIEYGAYSEADAARLMREVASALAFLHGVGVAHADLKPENLLLCSKKRVDGTIKMIDFGCAVVEKNDLEYLEDEDDDDDGSDEDHLDDGDKMQHHGKHSTATQKKTSDLHQTLKSWIETLNQKNNEIGSSMEHEVESTGTTAYWPPERFDKSKSPDYASDMWAVGVILFIMLTGVHPFDLTGVATDAEIAEQIQKDPSPPITPSLTSHLSPAAIDLIQMLMDPNPVDRLTADEMLEHPWIAGDEASTDVIQDSAEKLTKFRDLRAIIEAGIFSILVEKGSRDMIMSEYTPRMVYKDDKHGGKNKKTRPPASSILKRAFEAIDDGNKGYISHDDLGRLAKQSSGQELSEKEKDEMINPYNTDAAGSLGLSLSSFSKVAAGLKHKHYPRGHIIFHAGEEGDAMYFINSGKVEIQTKKGQLVHILRHGDFFGEGSLLEEDNTRFSTARCATPVDLIKIKRSEFKRYIESSKSARDNLFFRWKARTLADAKAFIRLQTNLKRLVLNKGDIVYKEGDHGNSMYFVDEDKGGTLDVTHNGVKVHELTAGESFGESSLLLQKKRSSTVTCASDRCQLHEMLGVDFLAFLEKSPETKNTLLNMCRKRLFKKAVKKYSLEHNRGFTNKDLVRAFELADTDGNGVLDYDEVKRVMHFMDPTIPDQEIKELMKFIDVDDDGNLSFEDFKRLFRSFEFHETDRPQ</sequence>
<evidence type="ECO:0000256" key="10">
    <source>
        <dbReference type="ARBA" id="ARBA00024334"/>
    </source>
</evidence>
<comment type="similarity">
    <text evidence="10">Belongs to the protein kinase superfamily. Ser/Thr protein kinase family. CDPK subfamily.</text>
</comment>
<dbReference type="InterPro" id="IPR050205">
    <property type="entry name" value="CDPK_Ser/Thr_kinases"/>
</dbReference>